<dbReference type="RefSeq" id="XP_011202704.2">
    <property type="nucleotide sequence ID" value="XM_011204402.4"/>
</dbReference>
<evidence type="ECO:0000256" key="16">
    <source>
        <dbReference type="PIRSR" id="PIRSR037393-2"/>
    </source>
</evidence>
<dbReference type="CDD" id="cd23615">
    <property type="entry name" value="TFP_LU_ECD_ACVR2"/>
    <property type="match status" value="1"/>
</dbReference>
<feature type="transmembrane region" description="Helical" evidence="18">
    <location>
        <begin position="161"/>
        <end position="186"/>
    </location>
</feature>
<keyword evidence="11 18" id="KW-0460">Magnesium</keyword>
<dbReference type="Pfam" id="PF01064">
    <property type="entry name" value="Activin_recp"/>
    <property type="match status" value="1"/>
</dbReference>
<feature type="domain" description="Protein kinase" evidence="19">
    <location>
        <begin position="216"/>
        <end position="515"/>
    </location>
</feature>
<evidence type="ECO:0000256" key="17">
    <source>
        <dbReference type="PIRSR" id="PIRSR037393-3"/>
    </source>
</evidence>
<evidence type="ECO:0000256" key="7">
    <source>
        <dbReference type="ARBA" id="ARBA00022729"/>
    </source>
</evidence>
<comment type="cofactor">
    <cofactor evidence="18">
        <name>Mg(2+)</name>
        <dbReference type="ChEBI" id="CHEBI:18420"/>
    </cofactor>
    <cofactor evidence="18">
        <name>Mn(2+)</name>
        <dbReference type="ChEBI" id="CHEBI:29035"/>
    </cofactor>
</comment>
<evidence type="ECO:0000256" key="9">
    <source>
        <dbReference type="ARBA" id="ARBA00022777"/>
    </source>
</evidence>
<keyword evidence="12 18" id="KW-1133">Transmembrane helix</keyword>
<dbReference type="InterPro" id="IPR008271">
    <property type="entry name" value="Ser/Thr_kinase_AS"/>
</dbReference>
<evidence type="ECO:0000256" key="5">
    <source>
        <dbReference type="ARBA" id="ARBA00022692"/>
    </source>
</evidence>
<reference evidence="20" key="1">
    <citation type="journal article" date="2014" name="BMC Genomics">
        <title>Characterizing the developmental transcriptome of the oriental fruit fly, Bactrocera dorsalis (Diptera: Tephritidae) through comparative genomic analysis with Drosophila melanogaster utilizing modENCODE datasets.</title>
        <authorList>
            <person name="Geib S.M."/>
            <person name="Calla B."/>
            <person name="Hall B."/>
            <person name="Hou S."/>
            <person name="Manoukis N.C."/>
        </authorList>
    </citation>
    <scope>NUCLEOTIDE SEQUENCE</scope>
    <source>
        <strain evidence="20">Punador</strain>
    </source>
</reference>
<comment type="catalytic activity">
    <reaction evidence="18">
        <text>L-threonyl-[receptor-protein] + ATP = O-phospho-L-threonyl-[receptor-protein] + ADP + H(+)</text>
        <dbReference type="Rhea" id="RHEA:44880"/>
        <dbReference type="Rhea" id="RHEA-COMP:11024"/>
        <dbReference type="Rhea" id="RHEA-COMP:11025"/>
        <dbReference type="ChEBI" id="CHEBI:15378"/>
        <dbReference type="ChEBI" id="CHEBI:30013"/>
        <dbReference type="ChEBI" id="CHEBI:30616"/>
        <dbReference type="ChEBI" id="CHEBI:61977"/>
        <dbReference type="ChEBI" id="CHEBI:456216"/>
        <dbReference type="EC" id="2.7.11.30"/>
    </reaction>
</comment>
<dbReference type="CDD" id="cd14053">
    <property type="entry name" value="STKc_ACVR2"/>
    <property type="match status" value="1"/>
</dbReference>
<dbReference type="GO" id="GO:0048185">
    <property type="term" value="F:activin binding"/>
    <property type="evidence" value="ECO:0007669"/>
    <property type="project" value="TreeGrafter"/>
</dbReference>
<dbReference type="AlphaFoldDB" id="A0A034VX52"/>
<comment type="similarity">
    <text evidence="2 18">Belongs to the protein kinase superfamily. TKL Ser/Thr protein kinase family. TGFB receptor subfamily.</text>
</comment>
<keyword evidence="7" id="KW-0732">Signal</keyword>
<keyword evidence="6 18" id="KW-0479">Metal-binding</keyword>
<dbReference type="GO" id="GO:0005524">
    <property type="term" value="F:ATP binding"/>
    <property type="evidence" value="ECO:0007669"/>
    <property type="project" value="UniProtKB-UniRule"/>
</dbReference>
<dbReference type="GeneID" id="105225786"/>
<evidence type="ECO:0000256" key="1">
    <source>
        <dbReference type="ARBA" id="ARBA00004479"/>
    </source>
</evidence>
<dbReference type="PROSITE" id="PS00108">
    <property type="entry name" value="PROTEIN_KINASE_ST"/>
    <property type="match status" value="1"/>
</dbReference>
<dbReference type="GO" id="GO:0017002">
    <property type="term" value="F:activin receptor activity"/>
    <property type="evidence" value="ECO:0007669"/>
    <property type="project" value="TreeGrafter"/>
</dbReference>
<name>A0A034VX52_BACDO</name>
<dbReference type="Gene3D" id="1.10.510.10">
    <property type="entry name" value="Transferase(Phosphotransferase) domain 1"/>
    <property type="match status" value="1"/>
</dbReference>
<dbReference type="PROSITE" id="PS50011">
    <property type="entry name" value="PROTEIN_KINASE_DOM"/>
    <property type="match status" value="1"/>
</dbReference>
<evidence type="ECO:0000256" key="11">
    <source>
        <dbReference type="ARBA" id="ARBA00022842"/>
    </source>
</evidence>
<keyword evidence="9 18" id="KW-0418">Kinase</keyword>
<dbReference type="Pfam" id="PF07714">
    <property type="entry name" value="PK_Tyr_Ser-Thr"/>
    <property type="match status" value="1"/>
</dbReference>
<evidence type="ECO:0000313" key="20">
    <source>
        <dbReference type="EMBL" id="JAC46113.1"/>
    </source>
</evidence>
<evidence type="ECO:0000256" key="18">
    <source>
        <dbReference type="RuleBase" id="RU361271"/>
    </source>
</evidence>
<dbReference type="Gene3D" id="2.10.60.10">
    <property type="entry name" value="CD59"/>
    <property type="match status" value="1"/>
</dbReference>
<proteinExistence type="inferred from homology"/>
<dbReference type="PRINTS" id="PR00653">
    <property type="entry name" value="ACTIVIN2R"/>
</dbReference>
<evidence type="ECO:0000256" key="4">
    <source>
        <dbReference type="ARBA" id="ARBA00022679"/>
    </source>
</evidence>
<dbReference type="GO" id="GO:0071363">
    <property type="term" value="P:cellular response to growth factor stimulus"/>
    <property type="evidence" value="ECO:0007669"/>
    <property type="project" value="TreeGrafter"/>
</dbReference>
<organism evidence="20">
    <name type="scientific">Bactrocera dorsalis</name>
    <name type="common">Oriental fruit fly</name>
    <name type="synonym">Dacus dorsalis</name>
    <dbReference type="NCBI Taxonomy" id="27457"/>
    <lineage>
        <taxon>Eukaryota</taxon>
        <taxon>Metazoa</taxon>
        <taxon>Ecdysozoa</taxon>
        <taxon>Arthropoda</taxon>
        <taxon>Hexapoda</taxon>
        <taxon>Insecta</taxon>
        <taxon>Pterygota</taxon>
        <taxon>Neoptera</taxon>
        <taxon>Endopterygota</taxon>
        <taxon>Diptera</taxon>
        <taxon>Brachycera</taxon>
        <taxon>Muscomorpha</taxon>
        <taxon>Tephritoidea</taxon>
        <taxon>Tephritidae</taxon>
        <taxon>Bactrocera</taxon>
        <taxon>Bactrocera</taxon>
    </lineage>
</organism>
<keyword evidence="4 18" id="KW-0808">Transferase</keyword>
<evidence type="ECO:0000256" key="6">
    <source>
        <dbReference type="ARBA" id="ARBA00022723"/>
    </source>
</evidence>
<keyword evidence="10 16" id="KW-0067">ATP-binding</keyword>
<evidence type="ECO:0000256" key="15">
    <source>
        <dbReference type="PIRSR" id="PIRSR037393-1"/>
    </source>
</evidence>
<feature type="active site" description="Proton acceptor" evidence="15">
    <location>
        <position position="347"/>
    </location>
</feature>
<feature type="disulfide bond" evidence="17">
    <location>
        <begin position="128"/>
        <end position="133"/>
    </location>
</feature>
<keyword evidence="8 16" id="KW-0547">Nucleotide-binding</keyword>
<dbReference type="SUPFAM" id="SSF56112">
    <property type="entry name" value="Protein kinase-like (PK-like)"/>
    <property type="match status" value="1"/>
</dbReference>
<dbReference type="InterPro" id="IPR000719">
    <property type="entry name" value="Prot_kinase_dom"/>
</dbReference>
<keyword evidence="3 18" id="KW-0723">Serine/threonine-protein kinase</keyword>
<dbReference type="InterPro" id="IPR011009">
    <property type="entry name" value="Kinase-like_dom_sf"/>
</dbReference>
<dbReference type="GO" id="GO:0048179">
    <property type="term" value="C:activin receptor complex"/>
    <property type="evidence" value="ECO:0007669"/>
    <property type="project" value="TreeGrafter"/>
</dbReference>
<evidence type="ECO:0000259" key="19">
    <source>
        <dbReference type="PROSITE" id="PS50011"/>
    </source>
</evidence>
<accession>A0A034VX52</accession>
<keyword evidence="14 18" id="KW-0675">Receptor</keyword>
<dbReference type="InterPro" id="IPR000472">
    <property type="entry name" value="Activin_recp"/>
</dbReference>
<keyword evidence="13 18" id="KW-0472">Membrane</keyword>
<keyword evidence="17" id="KW-1015">Disulfide bond</keyword>
<evidence type="ECO:0000256" key="12">
    <source>
        <dbReference type="ARBA" id="ARBA00022989"/>
    </source>
</evidence>
<protein>
    <recommendedName>
        <fullName evidence="18">Serine/threonine-protein kinase receptor</fullName>
        <ecNumber evidence="18">2.7.11.30</ecNumber>
    </recommendedName>
</protein>
<evidence type="ECO:0000256" key="13">
    <source>
        <dbReference type="ARBA" id="ARBA00023136"/>
    </source>
</evidence>
<dbReference type="CTD" id="41772"/>
<evidence type="ECO:0000256" key="3">
    <source>
        <dbReference type="ARBA" id="ARBA00022527"/>
    </source>
</evidence>
<dbReference type="GO" id="GO:0046872">
    <property type="term" value="F:metal ion binding"/>
    <property type="evidence" value="ECO:0007669"/>
    <property type="project" value="UniProtKB-KW"/>
</dbReference>
<evidence type="ECO:0000256" key="2">
    <source>
        <dbReference type="ARBA" id="ARBA00009605"/>
    </source>
</evidence>
<evidence type="ECO:0000256" key="8">
    <source>
        <dbReference type="ARBA" id="ARBA00022741"/>
    </source>
</evidence>
<sequence length="532" mass="60811">MIKIKPLWCSLPFWQQTTMMVLLLYPILMTNFEGWTQAAVLPDGHRIDCEHFDEKNCTTEGDCAIKVEHCKVESEKTSSCYVLWTMDRDTGETKIKMKGCFTDMHECNQTECITSVEPRQNKLYFCCCKGSMCNMEHKWIPTTTEATTQVPKEKTTDNTNVIYVIVCAIVFVCLALLLAPFAFCYYRKRKPTNFNEIPTNETEATNVSPLLNNRPIHLLELKASGRFGDVWQGKLHSQDVAVKIFRMQEKESWNTEVDIYKLPRMRHPNILEFLGCEKHTEKVQLEYWLISVYHPNGSLCNYLKSHTLTWLELCKIAESMSQGLMHLHEEIPAGKTDGLKPSIAHRDFKSTNVLLKGDLTACIADFGLAMVFQPGKPCGETHGQVGTRRYMAPEVLEGAINFNRDAFLRIDVYACGLVLWEMVSRCTAVGPVGDYMLPFEAELGLRPTLDEIQDTVVTKKLRPRLLNTWRTHAGLNIFCDTMEECWDHDAEARLSSSCVMERFAQLCKYTATPLLIENNTNCEEERLTANCL</sequence>
<dbReference type="Gene3D" id="3.30.200.20">
    <property type="entry name" value="Phosphorylase Kinase, domain 1"/>
    <property type="match status" value="1"/>
</dbReference>
<dbReference type="InterPro" id="IPR001245">
    <property type="entry name" value="Ser-Thr/Tyr_kinase_cat_dom"/>
</dbReference>
<gene>
    <name evidence="20" type="primary">AVR2B</name>
</gene>
<feature type="disulfide bond" evidence="17">
    <location>
        <begin position="112"/>
        <end position="126"/>
    </location>
</feature>
<evidence type="ECO:0000256" key="14">
    <source>
        <dbReference type="ARBA" id="ARBA00023170"/>
    </source>
</evidence>
<keyword evidence="5 18" id="KW-0812">Transmembrane</keyword>
<dbReference type="InterPro" id="IPR000333">
    <property type="entry name" value="TGFB_receptor"/>
</dbReference>
<dbReference type="PANTHER" id="PTHR23255:SF98">
    <property type="entry name" value="SERINE_THREONINE-PROTEIN KINASE RECEPTOR"/>
    <property type="match status" value="1"/>
</dbReference>
<feature type="disulfide bond" evidence="17">
    <location>
        <begin position="49"/>
        <end position="80"/>
    </location>
</feature>
<dbReference type="KEGG" id="bdr:105225786"/>
<evidence type="ECO:0000256" key="10">
    <source>
        <dbReference type="ARBA" id="ARBA00022840"/>
    </source>
</evidence>
<dbReference type="InterPro" id="IPR045860">
    <property type="entry name" value="Snake_toxin-like_sf"/>
</dbReference>
<dbReference type="EC" id="2.7.11.30" evidence="18"/>
<dbReference type="SUPFAM" id="SSF57302">
    <property type="entry name" value="Snake toxin-like"/>
    <property type="match status" value="1"/>
</dbReference>
<feature type="binding site" evidence="16">
    <location>
        <position position="243"/>
    </location>
    <ligand>
        <name>ATP</name>
        <dbReference type="ChEBI" id="CHEBI:30616"/>
    </ligand>
</feature>
<keyword evidence="18" id="KW-0464">Manganese</keyword>
<comment type="subcellular location">
    <subcellularLocation>
        <location evidence="1 18">Membrane</location>
        <topology evidence="1 18">Single-pass type I membrane protein</topology>
    </subcellularLocation>
</comment>
<dbReference type="EMBL" id="GAKP01012839">
    <property type="protein sequence ID" value="JAC46113.1"/>
    <property type="molecule type" value="Transcribed_RNA"/>
</dbReference>
<dbReference type="FunFam" id="3.30.200.20:FF:000094">
    <property type="entry name" value="Serine/threonine-protein kinase receptor"/>
    <property type="match status" value="1"/>
</dbReference>
<dbReference type="PANTHER" id="PTHR23255">
    <property type="entry name" value="TRANSFORMING GROWTH FACTOR-BETA RECEPTOR TYPE I AND II"/>
    <property type="match status" value="1"/>
</dbReference>
<dbReference type="OrthoDB" id="547665at2759"/>